<dbReference type="PANTHER" id="PTHR31357:SF5">
    <property type="entry name" value="SERPENTINE RECEPTOR CLASS ALPHA-1-RELATED"/>
    <property type="match status" value="1"/>
</dbReference>
<evidence type="ECO:0008006" key="9">
    <source>
        <dbReference type="Google" id="ProtNLM"/>
    </source>
</evidence>
<dbReference type="Proteomes" id="UP000024635">
    <property type="component" value="Unassembled WGS sequence"/>
</dbReference>
<evidence type="ECO:0000256" key="6">
    <source>
        <dbReference type="SAM" id="Phobius"/>
    </source>
</evidence>
<feature type="transmembrane region" description="Helical" evidence="6">
    <location>
        <begin position="47"/>
        <end position="74"/>
    </location>
</feature>
<dbReference type="GO" id="GO:0004984">
    <property type="term" value="F:olfactory receptor activity"/>
    <property type="evidence" value="ECO:0007669"/>
    <property type="project" value="TreeGrafter"/>
</dbReference>
<organism evidence="7 8">
    <name type="scientific">Ancylostoma ceylanicum</name>
    <dbReference type="NCBI Taxonomy" id="53326"/>
    <lineage>
        <taxon>Eukaryota</taxon>
        <taxon>Metazoa</taxon>
        <taxon>Ecdysozoa</taxon>
        <taxon>Nematoda</taxon>
        <taxon>Chromadorea</taxon>
        <taxon>Rhabditida</taxon>
        <taxon>Rhabditina</taxon>
        <taxon>Rhabditomorpha</taxon>
        <taxon>Strongyloidea</taxon>
        <taxon>Ancylostomatidae</taxon>
        <taxon>Ancylostomatinae</taxon>
        <taxon>Ancylostoma</taxon>
    </lineage>
</organism>
<dbReference type="InterPro" id="IPR051080">
    <property type="entry name" value="Nematode_rcpt-like_serp_alpha"/>
</dbReference>
<gene>
    <name evidence="7" type="primary">Acey_s0052.g2249</name>
    <name evidence="7" type="ORF">Y032_0052g2249</name>
</gene>
<comment type="caution">
    <text evidence="7">The sequence shown here is derived from an EMBL/GenBank/DDBJ whole genome shotgun (WGS) entry which is preliminary data.</text>
</comment>
<dbReference type="AlphaFoldDB" id="A0A016U7K4"/>
<comment type="similarity">
    <text evidence="5">Belongs to the nematode receptor-like protein sra family.</text>
</comment>
<feature type="transmembrane region" description="Helical" evidence="6">
    <location>
        <begin position="95"/>
        <end position="116"/>
    </location>
</feature>
<keyword evidence="8" id="KW-1185">Reference proteome</keyword>
<evidence type="ECO:0000256" key="1">
    <source>
        <dbReference type="ARBA" id="ARBA00004141"/>
    </source>
</evidence>
<feature type="transmembrane region" description="Helical" evidence="6">
    <location>
        <begin position="185"/>
        <end position="205"/>
    </location>
</feature>
<proteinExistence type="inferred from homology"/>
<comment type="subcellular location">
    <subcellularLocation>
        <location evidence="1">Membrane</location>
        <topology evidence="1">Multi-pass membrane protein</topology>
    </subcellularLocation>
</comment>
<feature type="transmembrane region" description="Helical" evidence="6">
    <location>
        <begin position="225"/>
        <end position="244"/>
    </location>
</feature>
<keyword evidence="2 6" id="KW-0812">Transmembrane</keyword>
<accession>A0A016U7K4</accession>
<keyword evidence="3 6" id="KW-1133">Transmembrane helix</keyword>
<dbReference type="GO" id="GO:0016020">
    <property type="term" value="C:membrane"/>
    <property type="evidence" value="ECO:0007669"/>
    <property type="project" value="UniProtKB-SubCell"/>
</dbReference>
<keyword evidence="4 6" id="KW-0472">Membrane</keyword>
<evidence type="ECO:0000256" key="2">
    <source>
        <dbReference type="ARBA" id="ARBA00022692"/>
    </source>
</evidence>
<evidence type="ECO:0000256" key="3">
    <source>
        <dbReference type="ARBA" id="ARBA00022989"/>
    </source>
</evidence>
<evidence type="ECO:0000313" key="8">
    <source>
        <dbReference type="Proteomes" id="UP000024635"/>
    </source>
</evidence>
<dbReference type="InterPro" id="IPR019408">
    <property type="entry name" value="7TM_GPCR_serpentine_rcpt_Srab"/>
</dbReference>
<name>A0A016U7K4_9BILA</name>
<dbReference type="PANTHER" id="PTHR31357">
    <property type="entry name" value="SERPENTINE RECEPTOR CLASS ALPHA-10"/>
    <property type="match status" value="1"/>
</dbReference>
<feature type="transmembrane region" description="Helical" evidence="6">
    <location>
        <begin position="136"/>
        <end position="156"/>
    </location>
</feature>
<evidence type="ECO:0000256" key="4">
    <source>
        <dbReference type="ARBA" id="ARBA00023136"/>
    </source>
</evidence>
<dbReference type="OrthoDB" id="5854890at2759"/>
<reference evidence="8" key="1">
    <citation type="journal article" date="2015" name="Nat. Genet.">
        <title>The genome and transcriptome of the zoonotic hookworm Ancylostoma ceylanicum identify infection-specific gene families.</title>
        <authorList>
            <person name="Schwarz E.M."/>
            <person name="Hu Y."/>
            <person name="Antoshechkin I."/>
            <person name="Miller M.M."/>
            <person name="Sternberg P.W."/>
            <person name="Aroian R.V."/>
        </authorList>
    </citation>
    <scope>NUCLEOTIDE SEQUENCE</scope>
    <source>
        <strain evidence="8">HY135</strain>
    </source>
</reference>
<evidence type="ECO:0000313" key="7">
    <source>
        <dbReference type="EMBL" id="EYC11150.1"/>
    </source>
</evidence>
<dbReference type="Pfam" id="PF10292">
    <property type="entry name" value="7TM_GPCR_Srab"/>
    <property type="match status" value="1"/>
</dbReference>
<evidence type="ECO:0000256" key="5">
    <source>
        <dbReference type="ARBA" id="ARBA00037994"/>
    </source>
</evidence>
<sequence length="280" mass="32555">MAEHLFLIIFLLIFVCIILHALVFIIFEVHHLLKTLMMKSFCDVFQAGLFCLFVRLALHFYCICLVILELGLCIERTMATVWSSGYEKFRATFGIFYSSFAVFTALIASYLVNYSSEDERNFSCLNNSKDRIRVDVMNYTLTALNFVTFAWIIILYEKNKCYSRKLDTHLSNRYQIQENVSSTKLTIIMGCTQLLLFAAHLGINIARRTQFATMDIILYRTLESVGYLFTYYSFMLPVVMSLFIKRERQTKIASLRDNINQSAKGSEGTDLYFGMYGKQW</sequence>
<protein>
    <recommendedName>
        <fullName evidence="9">Serpentine receptor class gamma</fullName>
    </recommendedName>
</protein>
<feature type="transmembrane region" description="Helical" evidence="6">
    <location>
        <begin position="5"/>
        <end position="27"/>
    </location>
</feature>
<dbReference type="EMBL" id="JARK01001388">
    <property type="protein sequence ID" value="EYC11150.1"/>
    <property type="molecule type" value="Genomic_DNA"/>
</dbReference>